<evidence type="ECO:0000256" key="6">
    <source>
        <dbReference type="ARBA" id="ARBA00022763"/>
    </source>
</evidence>
<keyword evidence="8" id="KW-0460">Magnesium</keyword>
<evidence type="ECO:0000256" key="2">
    <source>
        <dbReference type="ARBA" id="ARBA00005582"/>
    </source>
</evidence>
<evidence type="ECO:0000313" key="13">
    <source>
        <dbReference type="EMBL" id="EDN82278.1"/>
    </source>
</evidence>
<dbReference type="GO" id="GO:0006281">
    <property type="term" value="P:DNA repair"/>
    <property type="evidence" value="ECO:0007669"/>
    <property type="project" value="UniProtKB-KW"/>
</dbReference>
<dbReference type="GO" id="GO:0044715">
    <property type="term" value="F:8-oxo-dGDP phosphatase activity"/>
    <property type="evidence" value="ECO:0007669"/>
    <property type="project" value="TreeGrafter"/>
</dbReference>
<dbReference type="SUPFAM" id="SSF55811">
    <property type="entry name" value="Nudix"/>
    <property type="match status" value="1"/>
</dbReference>
<keyword evidence="6" id="KW-0227">DNA damage</keyword>
<sequence>MLPIRAWRNLPRCILDLFISQEKAMTATDQNPQQSAQPTPRKTINVVGAAIVKDGKVLCAQRGEGRSLAGFWEFPGGKIEPHETARQALHREIEEELLCEVEVANEVCTSSYDYDFGTVVLTSFVCHLISGAPHLTEHHEIRWVAPAEMPTLDWAPADREAVRLISAMDFPAFPAATHESDD</sequence>
<proteinExistence type="inferred from homology"/>
<organism evidence="13 14">
    <name type="scientific">Bifidobacterium adolescentis L2-32</name>
    <dbReference type="NCBI Taxonomy" id="411481"/>
    <lineage>
        <taxon>Bacteria</taxon>
        <taxon>Bacillati</taxon>
        <taxon>Actinomycetota</taxon>
        <taxon>Actinomycetes</taxon>
        <taxon>Bifidobacteriales</taxon>
        <taxon>Bifidobacteriaceae</taxon>
        <taxon>Bifidobacterium</taxon>
    </lineage>
</organism>
<evidence type="ECO:0000256" key="7">
    <source>
        <dbReference type="ARBA" id="ARBA00022801"/>
    </source>
</evidence>
<keyword evidence="9" id="KW-0234">DNA repair</keyword>
<comment type="catalytic activity">
    <reaction evidence="10">
        <text>8-oxo-dGTP + H2O = 8-oxo-dGMP + diphosphate + H(+)</text>
        <dbReference type="Rhea" id="RHEA:31575"/>
        <dbReference type="ChEBI" id="CHEBI:15377"/>
        <dbReference type="ChEBI" id="CHEBI:15378"/>
        <dbReference type="ChEBI" id="CHEBI:33019"/>
        <dbReference type="ChEBI" id="CHEBI:63224"/>
        <dbReference type="ChEBI" id="CHEBI:77896"/>
        <dbReference type="EC" id="3.6.1.55"/>
    </reaction>
</comment>
<dbReference type="GO" id="GO:0006260">
    <property type="term" value="P:DNA replication"/>
    <property type="evidence" value="ECO:0007669"/>
    <property type="project" value="UniProtKB-KW"/>
</dbReference>
<dbReference type="EC" id="3.6.1.55" evidence="11"/>
<dbReference type="PANTHER" id="PTHR47707:SF1">
    <property type="entry name" value="NUDIX HYDROLASE FAMILY PROTEIN"/>
    <property type="match status" value="1"/>
</dbReference>
<feature type="domain" description="Nudix hydrolase" evidence="12">
    <location>
        <begin position="42"/>
        <end position="166"/>
    </location>
</feature>
<dbReference type="InterPro" id="IPR015797">
    <property type="entry name" value="NUDIX_hydrolase-like_dom_sf"/>
</dbReference>
<evidence type="ECO:0000256" key="8">
    <source>
        <dbReference type="ARBA" id="ARBA00022842"/>
    </source>
</evidence>
<dbReference type="InterPro" id="IPR000086">
    <property type="entry name" value="NUDIX_hydrolase_dom"/>
</dbReference>
<comment type="caution">
    <text evidence="13">The sequence shown here is derived from an EMBL/GenBank/DDBJ whole genome shotgun (WGS) entry which is preliminary data.</text>
</comment>
<name>A7A963_BIFAD</name>
<dbReference type="HOGENOM" id="CLU_037162_19_1_11"/>
<comment type="similarity">
    <text evidence="2">Belongs to the Nudix hydrolase family.</text>
</comment>
<dbReference type="GO" id="GO:0046872">
    <property type="term" value="F:metal ion binding"/>
    <property type="evidence" value="ECO:0007669"/>
    <property type="project" value="UniProtKB-KW"/>
</dbReference>
<dbReference type="GO" id="GO:0035539">
    <property type="term" value="F:8-oxo-7,8-dihydrodeoxyguanosine triphosphate pyrophosphatase activity"/>
    <property type="evidence" value="ECO:0007669"/>
    <property type="project" value="UniProtKB-EC"/>
</dbReference>
<accession>A7A963</accession>
<dbReference type="InterPro" id="IPR047127">
    <property type="entry name" value="MutT-like"/>
</dbReference>
<evidence type="ECO:0000313" key="14">
    <source>
        <dbReference type="Proteomes" id="UP000003773"/>
    </source>
</evidence>
<dbReference type="PANTHER" id="PTHR47707">
    <property type="entry name" value="8-OXO-DGTP DIPHOSPHATASE"/>
    <property type="match status" value="1"/>
</dbReference>
<evidence type="ECO:0000256" key="9">
    <source>
        <dbReference type="ARBA" id="ARBA00023204"/>
    </source>
</evidence>
<evidence type="ECO:0000256" key="3">
    <source>
        <dbReference type="ARBA" id="ARBA00022457"/>
    </source>
</evidence>
<keyword evidence="4" id="KW-0235">DNA replication</keyword>
<dbReference type="Proteomes" id="UP000003773">
    <property type="component" value="Unassembled WGS sequence"/>
</dbReference>
<keyword evidence="7 13" id="KW-0378">Hydrolase</keyword>
<keyword evidence="3" id="KW-0515">Mutator protein</keyword>
<dbReference type="GO" id="GO:0008413">
    <property type="term" value="F:8-oxo-7,8-dihydroguanosine triphosphate pyrophosphatase activity"/>
    <property type="evidence" value="ECO:0007669"/>
    <property type="project" value="TreeGrafter"/>
</dbReference>
<dbReference type="PROSITE" id="PS51462">
    <property type="entry name" value="NUDIX"/>
    <property type="match status" value="1"/>
</dbReference>
<evidence type="ECO:0000256" key="1">
    <source>
        <dbReference type="ARBA" id="ARBA00001946"/>
    </source>
</evidence>
<dbReference type="Gene3D" id="3.90.79.10">
    <property type="entry name" value="Nucleoside Triphosphate Pyrophosphohydrolase"/>
    <property type="match status" value="1"/>
</dbReference>
<dbReference type="GO" id="GO:0044716">
    <property type="term" value="F:8-oxo-GDP phosphatase activity"/>
    <property type="evidence" value="ECO:0007669"/>
    <property type="project" value="TreeGrafter"/>
</dbReference>
<evidence type="ECO:0000256" key="10">
    <source>
        <dbReference type="ARBA" id="ARBA00035861"/>
    </source>
</evidence>
<evidence type="ECO:0000256" key="11">
    <source>
        <dbReference type="ARBA" id="ARBA00038905"/>
    </source>
</evidence>
<dbReference type="Pfam" id="PF14815">
    <property type="entry name" value="NUDIX_4"/>
    <property type="match status" value="1"/>
</dbReference>
<evidence type="ECO:0000256" key="4">
    <source>
        <dbReference type="ARBA" id="ARBA00022705"/>
    </source>
</evidence>
<protein>
    <recommendedName>
        <fullName evidence="11">8-oxo-dGTP diphosphatase</fullName>
        <ecNumber evidence="11">3.6.1.55</ecNumber>
    </recommendedName>
</protein>
<dbReference type="AlphaFoldDB" id="A7A963"/>
<comment type="cofactor">
    <cofactor evidence="1">
        <name>Mg(2+)</name>
        <dbReference type="ChEBI" id="CHEBI:18420"/>
    </cofactor>
</comment>
<dbReference type="EMBL" id="AAXD02000074">
    <property type="protein sequence ID" value="EDN82278.1"/>
    <property type="molecule type" value="Genomic_DNA"/>
</dbReference>
<gene>
    <name evidence="13" type="ORF">BIFADO_02408</name>
</gene>
<evidence type="ECO:0000259" key="12">
    <source>
        <dbReference type="PROSITE" id="PS51462"/>
    </source>
</evidence>
<dbReference type="InterPro" id="IPR029119">
    <property type="entry name" value="MutY_C"/>
</dbReference>
<dbReference type="CDD" id="cd03425">
    <property type="entry name" value="NUDIX_MutT_NudA_like"/>
    <property type="match status" value="1"/>
</dbReference>
<evidence type="ECO:0000256" key="5">
    <source>
        <dbReference type="ARBA" id="ARBA00022723"/>
    </source>
</evidence>
<reference evidence="13 14" key="2">
    <citation type="submission" date="2007-05" db="EMBL/GenBank/DDBJ databases">
        <title>Draft genome sequence of Bifidobacterium adolescentis (L2-32).</title>
        <authorList>
            <person name="Sudarsanam P."/>
            <person name="Ley R."/>
            <person name="Guruge J."/>
            <person name="Turnbaugh P.J."/>
            <person name="Mahowald M."/>
            <person name="Liep D."/>
            <person name="Gordon J."/>
        </authorList>
    </citation>
    <scope>NUCLEOTIDE SEQUENCE [LARGE SCALE GENOMIC DNA]</scope>
    <source>
        <strain evidence="13 14">L2-32</strain>
    </source>
</reference>
<keyword evidence="5" id="KW-0479">Metal-binding</keyword>
<reference evidence="13 14" key="1">
    <citation type="submission" date="2007-04" db="EMBL/GenBank/DDBJ databases">
        <authorList>
            <person name="Fulton L."/>
            <person name="Clifton S."/>
            <person name="Fulton B."/>
            <person name="Xu J."/>
            <person name="Minx P."/>
            <person name="Pepin K.H."/>
            <person name="Johnson M."/>
            <person name="Thiruvilangam P."/>
            <person name="Bhonagiri V."/>
            <person name="Nash W.E."/>
            <person name="Mardis E.R."/>
            <person name="Wilson R.K."/>
        </authorList>
    </citation>
    <scope>NUCLEOTIDE SEQUENCE [LARGE SCALE GENOMIC DNA]</scope>
    <source>
        <strain evidence="13 14">L2-32</strain>
    </source>
</reference>